<protein>
    <submittedName>
        <fullName evidence="1">Uncharacterized protein</fullName>
    </submittedName>
</protein>
<proteinExistence type="predicted"/>
<evidence type="ECO:0000313" key="1">
    <source>
        <dbReference type="EMBL" id="CAA9290832.1"/>
    </source>
</evidence>
<reference evidence="1" key="1">
    <citation type="submission" date="2020-02" db="EMBL/GenBank/DDBJ databases">
        <authorList>
            <person name="Meier V. D."/>
        </authorList>
    </citation>
    <scope>NUCLEOTIDE SEQUENCE</scope>
    <source>
        <strain evidence="1">AVDCRST_MAG08</strain>
    </source>
</reference>
<dbReference type="AlphaFoldDB" id="A0A6J4JYM9"/>
<organism evidence="1">
    <name type="scientific">uncultured Acetobacteraceae bacterium</name>
    <dbReference type="NCBI Taxonomy" id="169975"/>
    <lineage>
        <taxon>Bacteria</taxon>
        <taxon>Pseudomonadati</taxon>
        <taxon>Pseudomonadota</taxon>
        <taxon>Alphaproteobacteria</taxon>
        <taxon>Acetobacterales</taxon>
        <taxon>Acetobacteraceae</taxon>
        <taxon>environmental samples</taxon>
    </lineage>
</organism>
<gene>
    <name evidence="1" type="ORF">AVDCRST_MAG08-4569</name>
</gene>
<name>A0A6J4JYM9_9PROT</name>
<sequence>MRCRRSAFTLNGNRDAPAWWRGTLPALNLLQGTPPTDPCNNAAARYREHGVA</sequence>
<accession>A0A6J4JYM9</accession>
<dbReference type="EMBL" id="CADCTG010000373">
    <property type="protein sequence ID" value="CAA9290832.1"/>
    <property type="molecule type" value="Genomic_DNA"/>
</dbReference>